<evidence type="ECO:0000313" key="2">
    <source>
        <dbReference type="EMBL" id="GAM36332.1"/>
    </source>
</evidence>
<feature type="compositionally biased region" description="Polar residues" evidence="1">
    <location>
        <begin position="48"/>
        <end position="57"/>
    </location>
</feature>
<feature type="region of interest" description="Disordered" evidence="1">
    <location>
        <begin position="147"/>
        <end position="217"/>
    </location>
</feature>
<dbReference type="AlphaFoldDB" id="A0A510NVR1"/>
<name>A0A510NVR1_TALPI</name>
<evidence type="ECO:0000256" key="1">
    <source>
        <dbReference type="SAM" id="MobiDB-lite"/>
    </source>
</evidence>
<feature type="compositionally biased region" description="Basic residues" evidence="1">
    <location>
        <begin position="204"/>
        <end position="217"/>
    </location>
</feature>
<accession>A0A510NVR1</accession>
<keyword evidence="3" id="KW-1185">Reference proteome</keyword>
<protein>
    <submittedName>
        <fullName evidence="2">Uncharacterized protein</fullName>
    </submittedName>
</protein>
<dbReference type="EMBL" id="DF933814">
    <property type="protein sequence ID" value="GAM36332.1"/>
    <property type="molecule type" value="Genomic_DNA"/>
</dbReference>
<dbReference type="Proteomes" id="UP000053095">
    <property type="component" value="Unassembled WGS sequence"/>
</dbReference>
<reference evidence="3" key="1">
    <citation type="journal article" date="2015" name="Genome Announc.">
        <title>Draft genome sequence of Talaromyces cellulolyticus strain Y-94, a source of lignocellulosic biomass-degrading enzymes.</title>
        <authorList>
            <person name="Fujii T."/>
            <person name="Koike H."/>
            <person name="Sawayama S."/>
            <person name="Yano S."/>
            <person name="Inoue H."/>
        </authorList>
    </citation>
    <scope>NUCLEOTIDE SEQUENCE [LARGE SCALE GENOMIC DNA]</scope>
    <source>
        <strain evidence="3">Y-94</strain>
    </source>
</reference>
<sequence length="217" mass="23563">MPTTPGKPSKTMSSRLLTMKFMQRAAASSSPAPVEDAETPSPKRQRLSTEPATTPRPTSDLDAVNAALAAEDQRRADAIARQAAEAGETNWVLDFEGPAVAAKTAVSAQPMIVAADSLDAEDQELSNGGRKTYGGFKSRSRRILFEAEEEEVPEDPQERAEYYAEKKRKEEREARKLDKQMQNATSISGGGGARSATVNDRDRNKKHGGKSGKKRSK</sequence>
<feature type="region of interest" description="Disordered" evidence="1">
    <location>
        <begin position="1"/>
        <end position="61"/>
    </location>
</feature>
<organism evidence="2 3">
    <name type="scientific">Talaromyces pinophilus</name>
    <name type="common">Penicillium pinophilum</name>
    <dbReference type="NCBI Taxonomy" id="128442"/>
    <lineage>
        <taxon>Eukaryota</taxon>
        <taxon>Fungi</taxon>
        <taxon>Dikarya</taxon>
        <taxon>Ascomycota</taxon>
        <taxon>Pezizomycotina</taxon>
        <taxon>Eurotiomycetes</taxon>
        <taxon>Eurotiomycetidae</taxon>
        <taxon>Eurotiales</taxon>
        <taxon>Trichocomaceae</taxon>
        <taxon>Talaromyces</taxon>
        <taxon>Talaromyces sect. Talaromyces</taxon>
    </lineage>
</organism>
<feature type="compositionally biased region" description="Basic and acidic residues" evidence="1">
    <location>
        <begin position="156"/>
        <end position="179"/>
    </location>
</feature>
<evidence type="ECO:0000313" key="3">
    <source>
        <dbReference type="Proteomes" id="UP000053095"/>
    </source>
</evidence>
<gene>
    <name evidence="2" type="ORF">TCE0_018r05342</name>
</gene>
<proteinExistence type="predicted"/>